<evidence type="ECO:0000313" key="3">
    <source>
        <dbReference type="Proteomes" id="UP001165460"/>
    </source>
</evidence>
<reference evidence="2" key="1">
    <citation type="submission" date="2022-03" db="EMBL/GenBank/DDBJ databases">
        <authorList>
            <person name="Woo C.Y."/>
        </authorList>
    </citation>
    <scope>NUCLEOTIDE SEQUENCE</scope>
    <source>
        <strain evidence="2">CYS-01</strain>
    </source>
</reference>
<dbReference type="InterPro" id="IPR050583">
    <property type="entry name" value="Mycobacterial_A85_antigen"/>
</dbReference>
<dbReference type="Proteomes" id="UP001165460">
    <property type="component" value="Unassembled WGS sequence"/>
</dbReference>
<dbReference type="Pfam" id="PF00756">
    <property type="entry name" value="Esterase"/>
    <property type="match status" value="1"/>
</dbReference>
<dbReference type="InterPro" id="IPR029058">
    <property type="entry name" value="AB_hydrolase_fold"/>
</dbReference>
<comment type="caution">
    <text evidence="2">The sequence shown here is derived from an EMBL/GenBank/DDBJ whole genome shotgun (WGS) entry which is preliminary data.</text>
</comment>
<dbReference type="InterPro" id="IPR000801">
    <property type="entry name" value="Esterase-like"/>
</dbReference>
<keyword evidence="3" id="KW-1185">Reference proteome</keyword>
<organism evidence="2 3">
    <name type="scientific">Pedobacter montanisoli</name>
    <dbReference type="NCBI Taxonomy" id="2923277"/>
    <lineage>
        <taxon>Bacteria</taxon>
        <taxon>Pseudomonadati</taxon>
        <taxon>Bacteroidota</taxon>
        <taxon>Sphingobacteriia</taxon>
        <taxon>Sphingobacteriales</taxon>
        <taxon>Sphingobacteriaceae</taxon>
        <taxon>Pedobacter</taxon>
    </lineage>
</organism>
<dbReference type="RefSeq" id="WP_243359177.1">
    <property type="nucleotide sequence ID" value="NZ_JALGBH010000001.1"/>
</dbReference>
<feature type="signal peptide" evidence="1">
    <location>
        <begin position="1"/>
        <end position="22"/>
    </location>
</feature>
<name>A0ABS9ZTB0_9SPHI</name>
<dbReference type="SUPFAM" id="SSF53474">
    <property type="entry name" value="alpha/beta-Hydrolases"/>
    <property type="match status" value="1"/>
</dbReference>
<evidence type="ECO:0000313" key="2">
    <source>
        <dbReference type="EMBL" id="MCJ0741753.1"/>
    </source>
</evidence>
<keyword evidence="1" id="KW-0732">Signal</keyword>
<dbReference type="PANTHER" id="PTHR48098">
    <property type="entry name" value="ENTEROCHELIN ESTERASE-RELATED"/>
    <property type="match status" value="1"/>
</dbReference>
<evidence type="ECO:0000256" key="1">
    <source>
        <dbReference type="SAM" id="SignalP"/>
    </source>
</evidence>
<proteinExistence type="predicted"/>
<dbReference type="EMBL" id="JALGBH010000001">
    <property type="protein sequence ID" value="MCJ0741753.1"/>
    <property type="molecule type" value="Genomic_DNA"/>
</dbReference>
<gene>
    <name evidence="2" type="ORF">MMF97_03440</name>
</gene>
<dbReference type="Gene3D" id="3.40.50.1820">
    <property type="entry name" value="alpha/beta hydrolase"/>
    <property type="match status" value="1"/>
</dbReference>
<protein>
    <submittedName>
        <fullName evidence="2">Esterase family protein</fullName>
    </submittedName>
</protein>
<sequence>MKTVKKLLFFSLFISGGFLASAQDQLVYQSKNLSKPDTVWVFTPKNNFQKEKTPVIFLLHGYGGTYRQWNSIMDAQKYADKYGFTIVCPDGLNNSWYINSPVKKDWQYESFFFDELYPDIMKKYKVDTGNIFISGLSMGGHGALYFFIKRPELFSGAGSTSGGVRLLDSFGKYGIAALLGEEHAEGELWKKYSVIDNIQLLKGNAKPIIFDCGNEDMFYKSNNNLKQKCDELNLNATYISQPGKHNRTYWAKSIKQQFEFFSSQLAK</sequence>
<feature type="chain" id="PRO_5047055669" evidence="1">
    <location>
        <begin position="23"/>
        <end position="267"/>
    </location>
</feature>
<accession>A0ABS9ZTB0</accession>
<dbReference type="PANTHER" id="PTHR48098:SF1">
    <property type="entry name" value="DIACYLGLYCEROL ACYLTRANSFERASE_MYCOLYLTRANSFERASE AG85A"/>
    <property type="match status" value="1"/>
</dbReference>